<dbReference type="EMBL" id="CP002857">
    <property type="protein sequence ID" value="AEI10069.1"/>
    <property type="molecule type" value="Genomic_DNA"/>
</dbReference>
<dbReference type="Proteomes" id="UP000000492">
    <property type="component" value="Chromosome"/>
</dbReference>
<dbReference type="OrthoDB" id="4404901at2"/>
<keyword evidence="3" id="KW-1185">Reference proteome</keyword>
<dbReference type="AlphaFoldDB" id="F8E0Z0"/>
<dbReference type="eggNOG" id="ENOG5031IKA">
    <property type="taxonomic scope" value="Bacteria"/>
</dbReference>
<feature type="region of interest" description="Disordered" evidence="1">
    <location>
        <begin position="15"/>
        <end position="46"/>
    </location>
</feature>
<dbReference type="HOGENOM" id="CLU_1624366_0_0_11"/>
<proteinExistence type="predicted"/>
<evidence type="ECO:0000313" key="3">
    <source>
        <dbReference type="Proteomes" id="UP000000492"/>
    </source>
</evidence>
<gene>
    <name evidence="2" type="ordered locus">CRES_1717</name>
</gene>
<dbReference type="Pfam" id="PF20060">
    <property type="entry name" value="DUF6459"/>
    <property type="match status" value="1"/>
</dbReference>
<evidence type="ECO:0000313" key="2">
    <source>
        <dbReference type="EMBL" id="AEI10069.1"/>
    </source>
</evidence>
<sequence>MNQLTGYVYLQKPAPTRAVANDRKHTTPATPTPSGDSLAPVPSVADTPEVAPRPIVGRLLTFWLEALAGRRSLKTLRRAPFTPMALADLERTIAREKGNLTASGIKSLHIQPGAGRRTRFCASVAFGARVRAVVGTLSWRRLDPRIRKPQRTHAWHVEVIQVI</sequence>
<organism evidence="2 3">
    <name type="scientific">Corynebacterium resistens (strain DSM 45100 / JCM 12819 / GTC 2026 / SICGH 158)</name>
    <dbReference type="NCBI Taxonomy" id="662755"/>
    <lineage>
        <taxon>Bacteria</taxon>
        <taxon>Bacillati</taxon>
        <taxon>Actinomycetota</taxon>
        <taxon>Actinomycetes</taxon>
        <taxon>Mycobacteriales</taxon>
        <taxon>Corynebacteriaceae</taxon>
        <taxon>Corynebacterium</taxon>
    </lineage>
</organism>
<evidence type="ECO:0000256" key="1">
    <source>
        <dbReference type="SAM" id="MobiDB-lite"/>
    </source>
</evidence>
<protein>
    <submittedName>
        <fullName evidence="2">Uncharacterized protein</fullName>
    </submittedName>
</protein>
<accession>F8E0Z0</accession>
<reference evidence="2 3" key="1">
    <citation type="journal article" date="2012" name="BMC Genomics">
        <title>Complete genome sequence, lifestyle, and multi-drug resistance of the human pathogen Corynebacterium resistens DSM 45100 isolated from blood samples of a leukemia patient.</title>
        <authorList>
            <person name="Schroder J."/>
            <person name="Maus I."/>
            <person name="Meyer K."/>
            <person name="Wordemann S."/>
            <person name="Blom J."/>
            <person name="Jaenicke S."/>
            <person name="Schneider J."/>
            <person name="Trost E."/>
            <person name="Tauch A."/>
        </authorList>
    </citation>
    <scope>NUCLEOTIDE SEQUENCE [LARGE SCALE GENOMIC DNA]</scope>
    <source>
        <strain evidence="3">DSM 45100 / JCM 12819 / CCUG 50093 / GTC 2026 / SICGH 158</strain>
    </source>
</reference>
<dbReference type="STRING" id="662755.CRES_1717"/>
<name>F8E0Z0_CORRG</name>
<dbReference type="RefSeq" id="WP_013889056.1">
    <property type="nucleotide sequence ID" value="NC_015673.1"/>
</dbReference>
<dbReference type="InterPro" id="IPR045596">
    <property type="entry name" value="DUF6459"/>
</dbReference>
<dbReference type="KEGG" id="crd:CRES_1717"/>